<dbReference type="STRING" id="1121326.CLMAG_04040"/>
<dbReference type="EMBL" id="LWAE01000001">
    <property type="protein sequence ID" value="KZL93380.1"/>
    <property type="molecule type" value="Genomic_DNA"/>
</dbReference>
<evidence type="ECO:0008006" key="4">
    <source>
        <dbReference type="Google" id="ProtNLM"/>
    </source>
</evidence>
<feature type="transmembrane region" description="Helical" evidence="1">
    <location>
        <begin position="186"/>
        <end position="209"/>
    </location>
</feature>
<dbReference type="InterPro" id="IPR010178">
    <property type="entry name" value="Lit"/>
</dbReference>
<evidence type="ECO:0000313" key="2">
    <source>
        <dbReference type="EMBL" id="KZL93380.1"/>
    </source>
</evidence>
<keyword evidence="1" id="KW-0812">Transmembrane</keyword>
<reference evidence="2 3" key="1">
    <citation type="submission" date="2016-04" db="EMBL/GenBank/DDBJ databases">
        <title>Genome sequence of Clostridium magnum DSM 2767.</title>
        <authorList>
            <person name="Poehlein A."/>
            <person name="Uhlig R."/>
            <person name="Fischer R."/>
            <person name="Bahl H."/>
            <person name="Daniel R."/>
        </authorList>
    </citation>
    <scope>NUCLEOTIDE SEQUENCE [LARGE SCALE GENOMIC DNA]</scope>
    <source>
        <strain evidence="2 3">DSM 2767</strain>
    </source>
</reference>
<feature type="transmembrane region" description="Helical" evidence="1">
    <location>
        <begin position="132"/>
        <end position="150"/>
    </location>
</feature>
<name>A0A162U369_9CLOT</name>
<dbReference type="Pfam" id="PF07314">
    <property type="entry name" value="Lit"/>
    <property type="match status" value="1"/>
</dbReference>
<protein>
    <recommendedName>
        <fullName evidence="4">Integral membrane protein</fullName>
    </recommendedName>
</protein>
<dbReference type="OrthoDB" id="9813051at2"/>
<accession>A0A162U369</accession>
<gene>
    <name evidence="2" type="ORF">CLMAG_04040</name>
</gene>
<feature type="transmembrane region" description="Helical" evidence="1">
    <location>
        <begin position="7"/>
        <end position="29"/>
    </location>
</feature>
<dbReference type="Proteomes" id="UP000076603">
    <property type="component" value="Unassembled WGS sequence"/>
</dbReference>
<proteinExistence type="predicted"/>
<sequence length="219" mass="26234">MRTTHTYIYYFSKLLLTIFLFLFVFIFSVKVTLNFKPLYYFDIKYLNIEKYTNLNIEQIKSTYDYLINYINTPKPTGFKIPLLISSREGIIHFEEVKKLFTNLDYILLISTLFIALGAYFMKKNRDFSPLKWCSNLLFFCCLLILTAFFINFNKSFDRFHEIFFNNDYWLLSPQTDPVINILPEEYFLHCSILILILVLCWSVILRVIYKKINSSKGYS</sequence>
<keyword evidence="1" id="KW-0472">Membrane</keyword>
<feature type="transmembrane region" description="Helical" evidence="1">
    <location>
        <begin position="103"/>
        <end position="120"/>
    </location>
</feature>
<keyword evidence="3" id="KW-1185">Reference proteome</keyword>
<dbReference type="RefSeq" id="WP_066617205.1">
    <property type="nucleotide sequence ID" value="NZ_FQXL01000015.1"/>
</dbReference>
<dbReference type="NCBIfam" id="TIGR01906">
    <property type="entry name" value="integ_TIGR01906"/>
    <property type="match status" value="1"/>
</dbReference>
<organism evidence="2 3">
    <name type="scientific">Clostridium magnum DSM 2767</name>
    <dbReference type="NCBI Taxonomy" id="1121326"/>
    <lineage>
        <taxon>Bacteria</taxon>
        <taxon>Bacillati</taxon>
        <taxon>Bacillota</taxon>
        <taxon>Clostridia</taxon>
        <taxon>Eubacteriales</taxon>
        <taxon>Clostridiaceae</taxon>
        <taxon>Clostridium</taxon>
    </lineage>
</organism>
<evidence type="ECO:0000256" key="1">
    <source>
        <dbReference type="SAM" id="Phobius"/>
    </source>
</evidence>
<evidence type="ECO:0000313" key="3">
    <source>
        <dbReference type="Proteomes" id="UP000076603"/>
    </source>
</evidence>
<keyword evidence="1" id="KW-1133">Transmembrane helix</keyword>
<dbReference type="AlphaFoldDB" id="A0A162U369"/>
<comment type="caution">
    <text evidence="2">The sequence shown here is derived from an EMBL/GenBank/DDBJ whole genome shotgun (WGS) entry which is preliminary data.</text>
</comment>
<dbReference type="PATRIC" id="fig|1121326.3.peg.381"/>